<dbReference type="SUPFAM" id="SSF101498">
    <property type="entry name" value="Anti-sigma factor FlgM"/>
    <property type="match status" value="1"/>
</dbReference>
<keyword evidence="12" id="KW-1185">Reference proteome</keyword>
<comment type="caution">
    <text evidence="11">The sequence shown here is derived from an EMBL/GenBank/DDBJ whole genome shotgun (WGS) entry which is preliminary data.</text>
</comment>
<evidence type="ECO:0000256" key="1">
    <source>
        <dbReference type="ARBA" id="ARBA00005322"/>
    </source>
</evidence>
<evidence type="ECO:0000256" key="2">
    <source>
        <dbReference type="ARBA" id="ARBA00017823"/>
    </source>
</evidence>
<reference evidence="11 12" key="1">
    <citation type="submission" date="2017-04" db="EMBL/GenBank/DDBJ databases">
        <title>Unexpected and diverse lifestyles within the genus Limnohabitans.</title>
        <authorList>
            <person name="Kasalicky V."/>
            <person name="Mehrshad M."/>
            <person name="Andrei S.-A."/>
            <person name="Salcher M."/>
            <person name="Kratochvilova H."/>
            <person name="Simek K."/>
            <person name="Ghai R."/>
        </authorList>
    </citation>
    <scope>NUCLEOTIDE SEQUENCE [LARGE SCALE GENOMIC DNA]</scope>
    <source>
        <strain evidence="11 12">MWH-C5</strain>
    </source>
</reference>
<feature type="domain" description="Anti-sigma-28 factor FlgM C-terminal" evidence="10">
    <location>
        <begin position="52"/>
        <end position="97"/>
    </location>
</feature>
<evidence type="ECO:0000256" key="5">
    <source>
        <dbReference type="ARBA" id="ARBA00023015"/>
    </source>
</evidence>
<keyword evidence="11" id="KW-0969">Cilium</keyword>
<evidence type="ECO:0000256" key="7">
    <source>
        <dbReference type="ARBA" id="ARBA00024739"/>
    </source>
</evidence>
<keyword evidence="5" id="KW-0805">Transcription regulation</keyword>
<evidence type="ECO:0000259" key="10">
    <source>
        <dbReference type="Pfam" id="PF04316"/>
    </source>
</evidence>
<dbReference type="InterPro" id="IPR035890">
    <property type="entry name" value="Anti-sigma-28_factor_FlgM_sf"/>
</dbReference>
<keyword evidence="11" id="KW-0966">Cell projection</keyword>
<dbReference type="InterPro" id="IPR007412">
    <property type="entry name" value="FlgM"/>
</dbReference>
<organism evidence="11 12">
    <name type="scientific">Limnohabitans curvus</name>
    <dbReference type="NCBI Taxonomy" id="323423"/>
    <lineage>
        <taxon>Bacteria</taxon>
        <taxon>Pseudomonadati</taxon>
        <taxon>Pseudomonadota</taxon>
        <taxon>Betaproteobacteria</taxon>
        <taxon>Burkholderiales</taxon>
        <taxon>Comamonadaceae</taxon>
        <taxon>Limnohabitans</taxon>
    </lineage>
</organism>
<evidence type="ECO:0000256" key="4">
    <source>
        <dbReference type="ARBA" id="ARBA00022795"/>
    </source>
</evidence>
<keyword evidence="11" id="KW-0282">Flagellum</keyword>
<keyword evidence="4" id="KW-1005">Bacterial flagellum biogenesis</keyword>
<dbReference type="RefSeq" id="WP_233246927.1">
    <property type="nucleotide sequence ID" value="NZ_NESP01000001.1"/>
</dbReference>
<dbReference type="GO" id="GO:0045892">
    <property type="term" value="P:negative regulation of DNA-templated transcription"/>
    <property type="evidence" value="ECO:0007669"/>
    <property type="project" value="InterPro"/>
</dbReference>
<evidence type="ECO:0000313" key="12">
    <source>
        <dbReference type="Proteomes" id="UP000251341"/>
    </source>
</evidence>
<dbReference type="InterPro" id="IPR031316">
    <property type="entry name" value="FlgM_C"/>
</dbReference>
<protein>
    <recommendedName>
        <fullName evidence="2">Negative regulator of flagellin synthesis</fullName>
    </recommendedName>
    <alternativeName>
        <fullName evidence="8">Anti-sigma-28 factor</fullName>
    </alternativeName>
</protein>
<feature type="compositionally biased region" description="Basic and acidic residues" evidence="9">
    <location>
        <begin position="23"/>
        <end position="39"/>
    </location>
</feature>
<feature type="region of interest" description="Disordered" evidence="9">
    <location>
        <begin position="23"/>
        <end position="52"/>
    </location>
</feature>
<dbReference type="Pfam" id="PF04316">
    <property type="entry name" value="FlgM"/>
    <property type="match status" value="1"/>
</dbReference>
<evidence type="ECO:0000256" key="6">
    <source>
        <dbReference type="ARBA" id="ARBA00023163"/>
    </source>
</evidence>
<dbReference type="AlphaFoldDB" id="A0A315ERD8"/>
<proteinExistence type="inferred from homology"/>
<keyword evidence="6" id="KW-0804">Transcription</keyword>
<evidence type="ECO:0000256" key="9">
    <source>
        <dbReference type="SAM" id="MobiDB-lite"/>
    </source>
</evidence>
<dbReference type="GO" id="GO:0044781">
    <property type="term" value="P:bacterial-type flagellum organization"/>
    <property type="evidence" value="ECO:0007669"/>
    <property type="project" value="UniProtKB-KW"/>
</dbReference>
<sequence>MNDAISNYGRMTQSNAAIRSAIDKVEKRSPSAAQAKEDLAPSMEKASSAGADKVSLSNVAQKVMAQPDFDRSKVEAIKQAIKEGNYPVNPRRIAENFVALEKMIGN</sequence>
<dbReference type="NCBIfam" id="TIGR03824">
    <property type="entry name" value="FlgM_jcvi"/>
    <property type="match status" value="1"/>
</dbReference>
<keyword evidence="3" id="KW-0678">Repressor</keyword>
<gene>
    <name evidence="11" type="ORF">B9Z44_09625</name>
</gene>
<evidence type="ECO:0000256" key="3">
    <source>
        <dbReference type="ARBA" id="ARBA00022491"/>
    </source>
</evidence>
<name>A0A315ERD8_9BURK</name>
<evidence type="ECO:0000256" key="8">
    <source>
        <dbReference type="ARBA" id="ARBA00030117"/>
    </source>
</evidence>
<comment type="similarity">
    <text evidence="1">Belongs to the FlgM family.</text>
</comment>
<accession>A0A315ERD8</accession>
<evidence type="ECO:0000313" key="11">
    <source>
        <dbReference type="EMBL" id="PUE59811.1"/>
    </source>
</evidence>
<dbReference type="EMBL" id="NESP01000001">
    <property type="protein sequence ID" value="PUE59811.1"/>
    <property type="molecule type" value="Genomic_DNA"/>
</dbReference>
<comment type="function">
    <text evidence="7">Responsible for the coupling of flagellin expression to flagellar assembly by preventing expression of the flagellin genes when a component of the middle class of proteins is defective. It negatively regulates flagellar genes by inhibiting the activity of FliA by directly binding to FliA.</text>
</comment>
<dbReference type="Proteomes" id="UP000251341">
    <property type="component" value="Unassembled WGS sequence"/>
</dbReference>